<dbReference type="SUPFAM" id="SSF53335">
    <property type="entry name" value="S-adenosyl-L-methionine-dependent methyltransferases"/>
    <property type="match status" value="1"/>
</dbReference>
<feature type="non-terminal residue" evidence="1">
    <location>
        <position position="1"/>
    </location>
</feature>
<dbReference type="EMBL" id="JAHRHJ020003813">
    <property type="protein sequence ID" value="KAH9288529.1"/>
    <property type="molecule type" value="Genomic_DNA"/>
</dbReference>
<dbReference type="CDD" id="cd00303">
    <property type="entry name" value="retropepsin_like"/>
    <property type="match status" value="1"/>
</dbReference>
<name>A0AA38C221_TAXCH</name>
<comment type="caution">
    <text evidence="1">The sequence shown here is derived from an EMBL/GenBank/DDBJ whole genome shotgun (WGS) entry which is preliminary data.</text>
</comment>
<proteinExistence type="predicted"/>
<protein>
    <submittedName>
        <fullName evidence="1">Uncharacterized protein</fullName>
    </submittedName>
</protein>
<sequence>MENSSKRVVLGSSNTSSGLRGQDFKFRSDFMSTRLTPCPMDASRPLINSSSRQMSPRFPAGPQVPRGTDLLEVQSAGWSVVEWGGWMQRLFKRPLGNLFPVRTGQSPIGWRGCNATWAEAGPNEEPWTPNHRCKGKGSIHYIEVVFDDDEDEDNGNPKDQAKKNEVGVTNATLATPTVLPSFYAFHVKGDLLGQKVTILIDGGATHNFIDKRLVVRLGLQEEEFQGFDMIVADGHSITCTKRIHQLQFTMGGHEVSDEFYVSIGPEDGLSDFIFGKKKATDVAHVVWRHVVRRGDFVIDATCGNGHDTLALAKMVCEESRMGLVYAMDLQQSALQNTSVLLDCTLTPIE</sequence>
<dbReference type="SUPFAM" id="SSF50630">
    <property type="entry name" value="Acid proteases"/>
    <property type="match status" value="1"/>
</dbReference>
<dbReference type="Gene3D" id="3.40.50.150">
    <property type="entry name" value="Vaccinia Virus protein VP39"/>
    <property type="match status" value="1"/>
</dbReference>
<dbReference type="PANTHER" id="PTHR35276:SF1">
    <property type="entry name" value="TRNA (MNM(5)S(2)U34)-METHYLTRANSFERASE, CHLOROPLASTIC"/>
    <property type="match status" value="1"/>
</dbReference>
<dbReference type="AlphaFoldDB" id="A0AA38C221"/>
<keyword evidence="2" id="KW-1185">Reference proteome</keyword>
<dbReference type="Gene3D" id="2.40.70.10">
    <property type="entry name" value="Acid Proteases"/>
    <property type="match status" value="1"/>
</dbReference>
<dbReference type="InterPro" id="IPR010719">
    <property type="entry name" value="MnmM_MeTrfase"/>
</dbReference>
<evidence type="ECO:0000313" key="2">
    <source>
        <dbReference type="Proteomes" id="UP000824469"/>
    </source>
</evidence>
<evidence type="ECO:0000313" key="1">
    <source>
        <dbReference type="EMBL" id="KAH9288529.1"/>
    </source>
</evidence>
<dbReference type="Proteomes" id="UP000824469">
    <property type="component" value="Unassembled WGS sequence"/>
</dbReference>
<dbReference type="InterPro" id="IPR021109">
    <property type="entry name" value="Peptidase_aspartic_dom_sf"/>
</dbReference>
<dbReference type="InterPro" id="IPR029063">
    <property type="entry name" value="SAM-dependent_MTases_sf"/>
</dbReference>
<gene>
    <name evidence="1" type="ORF">KI387_032646</name>
</gene>
<reference evidence="1 2" key="1">
    <citation type="journal article" date="2021" name="Nat. Plants">
        <title>The Taxus genome provides insights into paclitaxel biosynthesis.</title>
        <authorList>
            <person name="Xiong X."/>
            <person name="Gou J."/>
            <person name="Liao Q."/>
            <person name="Li Y."/>
            <person name="Zhou Q."/>
            <person name="Bi G."/>
            <person name="Li C."/>
            <person name="Du R."/>
            <person name="Wang X."/>
            <person name="Sun T."/>
            <person name="Guo L."/>
            <person name="Liang H."/>
            <person name="Lu P."/>
            <person name="Wu Y."/>
            <person name="Zhang Z."/>
            <person name="Ro D.K."/>
            <person name="Shang Y."/>
            <person name="Huang S."/>
            <person name="Yan J."/>
        </authorList>
    </citation>
    <scope>NUCLEOTIDE SEQUENCE [LARGE SCALE GENOMIC DNA]</scope>
    <source>
        <strain evidence="1">Ta-2019</strain>
    </source>
</reference>
<organism evidence="1 2">
    <name type="scientific">Taxus chinensis</name>
    <name type="common">Chinese yew</name>
    <name type="synonym">Taxus wallichiana var. chinensis</name>
    <dbReference type="NCBI Taxonomy" id="29808"/>
    <lineage>
        <taxon>Eukaryota</taxon>
        <taxon>Viridiplantae</taxon>
        <taxon>Streptophyta</taxon>
        <taxon>Embryophyta</taxon>
        <taxon>Tracheophyta</taxon>
        <taxon>Spermatophyta</taxon>
        <taxon>Pinopsida</taxon>
        <taxon>Pinidae</taxon>
        <taxon>Conifers II</taxon>
        <taxon>Cupressales</taxon>
        <taxon>Taxaceae</taxon>
        <taxon>Taxus</taxon>
    </lineage>
</organism>
<dbReference type="PANTHER" id="PTHR35276">
    <property type="entry name" value="S-ADENOSYL-L-METHIONINE-DEPENDENT METHYLTRANSFERASES SUPERFAMILY PROTEIN"/>
    <property type="match status" value="1"/>
</dbReference>
<accession>A0AA38C221</accession>
<dbReference type="Pfam" id="PF13650">
    <property type="entry name" value="Asp_protease_2"/>
    <property type="match status" value="1"/>
</dbReference>